<comment type="caution">
    <text evidence="1">The sequence shown here is derived from an EMBL/GenBank/DDBJ whole genome shotgun (WGS) entry which is preliminary data.</text>
</comment>
<reference evidence="1 2" key="1">
    <citation type="submission" date="2024-09" db="EMBL/GenBank/DDBJ databases">
        <authorList>
            <person name="Sun Q."/>
            <person name="Mori K."/>
        </authorList>
    </citation>
    <scope>NUCLEOTIDE SEQUENCE [LARGE SCALE GENOMIC DNA]</scope>
    <source>
        <strain evidence="1 2">CCM 7765</strain>
    </source>
</reference>
<dbReference type="Proteomes" id="UP001589774">
    <property type="component" value="Unassembled WGS sequence"/>
</dbReference>
<dbReference type="EMBL" id="JBHLWO010000002">
    <property type="protein sequence ID" value="MFC0320790.1"/>
    <property type="molecule type" value="Genomic_DNA"/>
</dbReference>
<organism evidence="1 2">
    <name type="scientific">Olivibacter oleidegradans</name>
    <dbReference type="NCBI Taxonomy" id="760123"/>
    <lineage>
        <taxon>Bacteria</taxon>
        <taxon>Pseudomonadati</taxon>
        <taxon>Bacteroidota</taxon>
        <taxon>Sphingobacteriia</taxon>
        <taxon>Sphingobacteriales</taxon>
        <taxon>Sphingobacteriaceae</taxon>
        <taxon>Olivibacter</taxon>
    </lineage>
</organism>
<keyword evidence="2" id="KW-1185">Reference proteome</keyword>
<dbReference type="RefSeq" id="WP_210421328.1">
    <property type="nucleotide sequence ID" value="NZ_JBHLWO010000002.1"/>
</dbReference>
<gene>
    <name evidence="1" type="ORF">ACFFI0_20865</name>
</gene>
<evidence type="ECO:0000313" key="1">
    <source>
        <dbReference type="EMBL" id="MFC0320790.1"/>
    </source>
</evidence>
<name>A0ABV6HPJ5_9SPHI</name>
<proteinExistence type="predicted"/>
<protein>
    <submittedName>
        <fullName evidence="1">Uncharacterized protein</fullName>
    </submittedName>
</protein>
<sequence>MKSEKHFPTERLKRYIKYFVVSENELENEYKVFPSSGLVIGFQYKGSTGNCQRSKK</sequence>
<evidence type="ECO:0000313" key="2">
    <source>
        <dbReference type="Proteomes" id="UP001589774"/>
    </source>
</evidence>
<accession>A0ABV6HPJ5</accession>